<dbReference type="InterPro" id="IPR019004">
    <property type="entry name" value="YqeY/Aim41"/>
</dbReference>
<dbReference type="GO" id="GO:0016884">
    <property type="term" value="F:carbon-nitrogen ligase activity, with glutamine as amido-N-donor"/>
    <property type="evidence" value="ECO:0007669"/>
    <property type="project" value="InterPro"/>
</dbReference>
<sequence>MTDSQTAQPVGSVLRVRINDDMKQAMRAKETQKLGAIRLLQSALKQIEVDKRIDLTDADVVAVVEKEIKKRRDSLTQYQQANRPELAAIEQFEIDVLSAYLPQQLSADEIAQEVSAAVAATGAAGPQDMGKLMAVLKPKLAGKADMALVSKLVKEKLA</sequence>
<dbReference type="Gene3D" id="1.10.1510.10">
    <property type="entry name" value="Uncharacterised protein YqeY/AIM41 PF09424, N-terminal domain"/>
    <property type="match status" value="1"/>
</dbReference>
<dbReference type="InterPro" id="IPR003789">
    <property type="entry name" value="Asn/Gln_tRNA_amidoTrase-B-like"/>
</dbReference>
<dbReference type="InterPro" id="IPR042184">
    <property type="entry name" value="YqeY/Aim41_N"/>
</dbReference>
<dbReference type="InterPro" id="IPR023168">
    <property type="entry name" value="GatB_Yqey_C_2"/>
</dbReference>
<evidence type="ECO:0000313" key="1">
    <source>
        <dbReference type="EMBL" id="RCS58446.1"/>
    </source>
</evidence>
<keyword evidence="2" id="KW-1185">Reference proteome</keyword>
<accession>A0A368L4D6</accession>
<dbReference type="Proteomes" id="UP000252357">
    <property type="component" value="Unassembled WGS sequence"/>
</dbReference>
<dbReference type="Gene3D" id="1.10.10.410">
    <property type="match status" value="1"/>
</dbReference>
<name>A0A368L4D6_9BURK</name>
<dbReference type="RefSeq" id="WP_114402529.1">
    <property type="nucleotide sequence ID" value="NZ_QPGB01000002.1"/>
</dbReference>
<proteinExistence type="predicted"/>
<evidence type="ECO:0000313" key="2">
    <source>
        <dbReference type="Proteomes" id="UP000252357"/>
    </source>
</evidence>
<organism evidence="1 2">
    <name type="scientific">Parvibium lacunae</name>
    <dbReference type="NCBI Taxonomy" id="1888893"/>
    <lineage>
        <taxon>Bacteria</taxon>
        <taxon>Pseudomonadati</taxon>
        <taxon>Pseudomonadota</taxon>
        <taxon>Betaproteobacteria</taxon>
        <taxon>Burkholderiales</taxon>
        <taxon>Alcaligenaceae</taxon>
        <taxon>Parvibium</taxon>
    </lineage>
</organism>
<protein>
    <submittedName>
        <fullName evidence="1">GatB/YqeY domain-containing protein</fullName>
    </submittedName>
</protein>
<dbReference type="AlphaFoldDB" id="A0A368L4D6"/>
<dbReference type="SUPFAM" id="SSF89095">
    <property type="entry name" value="GatB/YqeY motif"/>
    <property type="match status" value="1"/>
</dbReference>
<gene>
    <name evidence="1" type="ORF">DU000_06435</name>
</gene>
<dbReference type="PANTHER" id="PTHR28055:SF1">
    <property type="entry name" value="ALTERED INHERITANCE OF MITOCHONDRIA PROTEIN 41, MITOCHONDRIAL"/>
    <property type="match status" value="1"/>
</dbReference>
<dbReference type="OrthoDB" id="9788127at2"/>
<dbReference type="PANTHER" id="PTHR28055">
    <property type="entry name" value="ALTERED INHERITANCE OF MITOCHONDRIA PROTEIN 41, MITOCHONDRIAL"/>
    <property type="match status" value="1"/>
</dbReference>
<reference evidence="1 2" key="1">
    <citation type="journal article" date="2018" name="Int. J. Syst. Evol. Microbiol.">
        <title>Parvibium lacunae gen. nov., sp. nov., a new member of the family Alcaligenaceae isolated from a freshwater pond.</title>
        <authorList>
            <person name="Chen W.M."/>
            <person name="Xie P.B."/>
            <person name="Hsu M.Y."/>
            <person name="Sheu S.Y."/>
        </authorList>
    </citation>
    <scope>NUCLEOTIDE SEQUENCE [LARGE SCALE GENOMIC DNA]</scope>
    <source>
        <strain evidence="1 2">KMB9</strain>
    </source>
</reference>
<dbReference type="EMBL" id="QPGB01000002">
    <property type="protein sequence ID" value="RCS58446.1"/>
    <property type="molecule type" value="Genomic_DNA"/>
</dbReference>
<dbReference type="Pfam" id="PF09424">
    <property type="entry name" value="YqeY"/>
    <property type="match status" value="1"/>
</dbReference>
<comment type="caution">
    <text evidence="1">The sequence shown here is derived from an EMBL/GenBank/DDBJ whole genome shotgun (WGS) entry which is preliminary data.</text>
</comment>